<gene>
    <name evidence="1" type="ORF">MERR_LOCUS5554</name>
</gene>
<accession>A0A6D2HWF5</accession>
<sequence length="109" mass="11824">VVQSGPCVRYPFTTSDLCTCRIRDGKGEDLIPRSLSPFLGDGDRRGEVDWLLGGTDLSLSSVGSDLSIVGGGRSSLKCPSERDGLPVGVFSFEFTMIAFSQKSRYLRDE</sequence>
<organism evidence="1 2">
    <name type="scientific">Microthlaspi erraticum</name>
    <dbReference type="NCBI Taxonomy" id="1685480"/>
    <lineage>
        <taxon>Eukaryota</taxon>
        <taxon>Viridiplantae</taxon>
        <taxon>Streptophyta</taxon>
        <taxon>Embryophyta</taxon>
        <taxon>Tracheophyta</taxon>
        <taxon>Spermatophyta</taxon>
        <taxon>Magnoliopsida</taxon>
        <taxon>eudicotyledons</taxon>
        <taxon>Gunneridae</taxon>
        <taxon>Pentapetalae</taxon>
        <taxon>rosids</taxon>
        <taxon>malvids</taxon>
        <taxon>Brassicales</taxon>
        <taxon>Brassicaceae</taxon>
        <taxon>Coluteocarpeae</taxon>
        <taxon>Microthlaspi</taxon>
    </lineage>
</organism>
<dbReference type="Proteomes" id="UP000467841">
    <property type="component" value="Unassembled WGS sequence"/>
</dbReference>
<name>A0A6D2HWF5_9BRAS</name>
<dbReference type="AlphaFoldDB" id="A0A6D2HWF5"/>
<evidence type="ECO:0000313" key="2">
    <source>
        <dbReference type="Proteomes" id="UP000467841"/>
    </source>
</evidence>
<evidence type="ECO:0000313" key="1">
    <source>
        <dbReference type="EMBL" id="CAA7018319.1"/>
    </source>
</evidence>
<feature type="non-terminal residue" evidence="1">
    <location>
        <position position="1"/>
    </location>
</feature>
<reference evidence="1" key="1">
    <citation type="submission" date="2020-01" db="EMBL/GenBank/DDBJ databases">
        <authorList>
            <person name="Mishra B."/>
        </authorList>
    </citation>
    <scope>NUCLEOTIDE SEQUENCE [LARGE SCALE GENOMIC DNA]</scope>
</reference>
<comment type="caution">
    <text evidence="1">The sequence shown here is derived from an EMBL/GenBank/DDBJ whole genome shotgun (WGS) entry which is preliminary data.</text>
</comment>
<proteinExistence type="predicted"/>
<keyword evidence="2" id="KW-1185">Reference proteome</keyword>
<dbReference type="EMBL" id="CACVBM020000367">
    <property type="protein sequence ID" value="CAA7018319.1"/>
    <property type="molecule type" value="Genomic_DNA"/>
</dbReference>
<protein>
    <submittedName>
        <fullName evidence="1">Uncharacterized protein</fullName>
    </submittedName>
</protein>